<feature type="region of interest" description="Disordered" evidence="1">
    <location>
        <begin position="373"/>
        <end position="395"/>
    </location>
</feature>
<feature type="region of interest" description="Disordered" evidence="1">
    <location>
        <begin position="270"/>
        <end position="294"/>
    </location>
</feature>
<feature type="compositionally biased region" description="Polar residues" evidence="1">
    <location>
        <begin position="285"/>
        <end position="294"/>
    </location>
</feature>
<feature type="compositionally biased region" description="Polar residues" evidence="1">
    <location>
        <begin position="585"/>
        <end position="601"/>
    </location>
</feature>
<evidence type="ECO:0000256" key="1">
    <source>
        <dbReference type="SAM" id="MobiDB-lite"/>
    </source>
</evidence>
<feature type="region of interest" description="Disordered" evidence="1">
    <location>
        <begin position="429"/>
        <end position="493"/>
    </location>
</feature>
<dbReference type="OrthoDB" id="419770at2759"/>
<comment type="caution">
    <text evidence="2">The sequence shown here is derived from an EMBL/GenBank/DDBJ whole genome shotgun (WGS) entry which is preliminary data.</text>
</comment>
<gene>
    <name evidence="2" type="ORF">VSDG_02093</name>
</gene>
<sequence>MSGNMESADLFRHGRFGAPRTPEPLADGDNQMPSTPRPRFRLKRRHDPLHLAAPTQHFLASVAAADIPVPSVEEPAIATCESDAMHPWSSFHHFDEAQDIEGSLRIQYGVDGSFSPPKTPASGDPPSLTPSRYPNWSIDCMSSCESSPEPISRPSTARSRTSSASFSQLSTCFSDEQDDDIQFSPEIGGYSDGCFPITPEDERTSRLQPSGGMSRLPRKALWTKAMGQHLWATYNMYLSDPRVTPFQISKSGLPPEGVCQRVARQAIRSWKGSRAAAKPTKASEAESSNSTPTAESCGVFMQWPHTSAATRAYLRALCKQKARGPDGGKMRFSYFSRSPTPFTNATARWARRSTPRSAVPPFETQDLSKSLAMSTSDTMNPQGPLAQLTSSVPDSPKHVAPVNLDQLARPEVDLDLEFSRSEHRRLDSPAIAKSYGPSSSASLSDVFGLPENTGHRRTHTVGPQRRLQSPVRLSRSSTQKRKTRQAHEARKRPSLSVDIWLDPRFLANSEADVSTFNLNQAANQARIARRQTLPSIDTGLAVSQHNLVPVASPPRLGSPLSFSVPNRFSQPSDFETSLFGRRSATGHQSGDSHSNEPGSISLASRIAYIDQRLKDFNDPREQWRPESPI</sequence>
<dbReference type="AlphaFoldDB" id="A0A423WE69"/>
<feature type="region of interest" description="Disordered" evidence="1">
    <location>
        <begin position="580"/>
        <end position="601"/>
    </location>
</feature>
<feature type="region of interest" description="Disordered" evidence="1">
    <location>
        <begin position="1"/>
        <end position="40"/>
    </location>
</feature>
<dbReference type="Proteomes" id="UP000284375">
    <property type="component" value="Unassembled WGS sequence"/>
</dbReference>
<protein>
    <submittedName>
        <fullName evidence="2">Uncharacterized protein</fullName>
    </submittedName>
</protein>
<proteinExistence type="predicted"/>
<name>A0A423WE69_CYTCH</name>
<dbReference type="STRING" id="252740.A0A423WE69"/>
<dbReference type="EMBL" id="LJZO01000006">
    <property type="protein sequence ID" value="ROW01573.1"/>
    <property type="molecule type" value="Genomic_DNA"/>
</dbReference>
<feature type="compositionally biased region" description="Polar residues" evidence="1">
    <location>
        <begin position="373"/>
        <end position="393"/>
    </location>
</feature>
<accession>A0A423WE69</accession>
<feature type="compositionally biased region" description="Basic residues" evidence="1">
    <location>
        <begin position="478"/>
        <end position="493"/>
    </location>
</feature>
<keyword evidence="3" id="KW-1185">Reference proteome</keyword>
<feature type="region of interest" description="Disordered" evidence="1">
    <location>
        <begin position="108"/>
        <end position="132"/>
    </location>
</feature>
<reference evidence="2 3" key="1">
    <citation type="submission" date="2015-09" db="EMBL/GenBank/DDBJ databases">
        <title>Host preference determinants of Valsa canker pathogens revealed by comparative genomics.</title>
        <authorList>
            <person name="Yin Z."/>
            <person name="Huang L."/>
        </authorList>
    </citation>
    <scope>NUCLEOTIDE SEQUENCE [LARGE SCALE GENOMIC DNA]</scope>
    <source>
        <strain evidence="2 3">YSFL</strain>
    </source>
</reference>
<evidence type="ECO:0000313" key="3">
    <source>
        <dbReference type="Proteomes" id="UP000284375"/>
    </source>
</evidence>
<organism evidence="2 3">
    <name type="scientific">Cytospora chrysosperma</name>
    <name type="common">Cytospora canker fungus</name>
    <name type="synonym">Sphaeria chrysosperma</name>
    <dbReference type="NCBI Taxonomy" id="252740"/>
    <lineage>
        <taxon>Eukaryota</taxon>
        <taxon>Fungi</taxon>
        <taxon>Dikarya</taxon>
        <taxon>Ascomycota</taxon>
        <taxon>Pezizomycotina</taxon>
        <taxon>Sordariomycetes</taxon>
        <taxon>Sordariomycetidae</taxon>
        <taxon>Diaporthales</taxon>
        <taxon>Cytosporaceae</taxon>
        <taxon>Cytospora</taxon>
    </lineage>
</organism>
<evidence type="ECO:0000313" key="2">
    <source>
        <dbReference type="EMBL" id="ROW01573.1"/>
    </source>
</evidence>